<evidence type="ECO:0000313" key="2">
    <source>
        <dbReference type="EMBL" id="GBM11246.1"/>
    </source>
</evidence>
<accession>A0A4Y2D569</accession>
<dbReference type="AlphaFoldDB" id="A0A4Y2D569"/>
<organism evidence="2 3">
    <name type="scientific">Araneus ventricosus</name>
    <name type="common">Orbweaver spider</name>
    <name type="synonym">Epeira ventricosa</name>
    <dbReference type="NCBI Taxonomy" id="182803"/>
    <lineage>
        <taxon>Eukaryota</taxon>
        <taxon>Metazoa</taxon>
        <taxon>Ecdysozoa</taxon>
        <taxon>Arthropoda</taxon>
        <taxon>Chelicerata</taxon>
        <taxon>Arachnida</taxon>
        <taxon>Araneae</taxon>
        <taxon>Araneomorphae</taxon>
        <taxon>Entelegynae</taxon>
        <taxon>Araneoidea</taxon>
        <taxon>Araneidae</taxon>
        <taxon>Araneus</taxon>
    </lineage>
</organism>
<feature type="compositionally biased region" description="Basic and acidic residues" evidence="1">
    <location>
        <begin position="61"/>
        <end position="73"/>
    </location>
</feature>
<evidence type="ECO:0000313" key="3">
    <source>
        <dbReference type="Proteomes" id="UP000499080"/>
    </source>
</evidence>
<feature type="region of interest" description="Disordered" evidence="1">
    <location>
        <begin position="1"/>
        <end position="31"/>
    </location>
</feature>
<reference evidence="2 3" key="1">
    <citation type="journal article" date="2019" name="Sci. Rep.">
        <title>Orb-weaving spider Araneus ventricosus genome elucidates the spidroin gene catalogue.</title>
        <authorList>
            <person name="Kono N."/>
            <person name="Nakamura H."/>
            <person name="Ohtoshi R."/>
            <person name="Moran D.A.P."/>
            <person name="Shinohara A."/>
            <person name="Yoshida Y."/>
            <person name="Fujiwara M."/>
            <person name="Mori M."/>
            <person name="Tomita M."/>
            <person name="Arakawa K."/>
        </authorList>
    </citation>
    <scope>NUCLEOTIDE SEQUENCE [LARGE SCALE GENOMIC DNA]</scope>
</reference>
<protein>
    <submittedName>
        <fullName evidence="2">Uncharacterized protein</fullName>
    </submittedName>
</protein>
<gene>
    <name evidence="2" type="ORF">AVEN_267817_1</name>
</gene>
<dbReference type="EMBL" id="BGPR01000297">
    <property type="protein sequence ID" value="GBM11246.1"/>
    <property type="molecule type" value="Genomic_DNA"/>
</dbReference>
<feature type="region of interest" description="Disordered" evidence="1">
    <location>
        <begin position="61"/>
        <end position="85"/>
    </location>
</feature>
<feature type="compositionally biased region" description="Basic and acidic residues" evidence="1">
    <location>
        <begin position="19"/>
        <end position="31"/>
    </location>
</feature>
<comment type="caution">
    <text evidence="2">The sequence shown here is derived from an EMBL/GenBank/DDBJ whole genome shotgun (WGS) entry which is preliminary data.</text>
</comment>
<sequence>MFRVADPAKTNPRVDQANESERKKEHTEEKKNITKYIQRGHQMAGVTSYSDISEKKIHFERKATSNQKQRGESDGYCTCKHNRDY</sequence>
<evidence type="ECO:0000256" key="1">
    <source>
        <dbReference type="SAM" id="MobiDB-lite"/>
    </source>
</evidence>
<proteinExistence type="predicted"/>
<dbReference type="Proteomes" id="UP000499080">
    <property type="component" value="Unassembled WGS sequence"/>
</dbReference>
<keyword evidence="3" id="KW-1185">Reference proteome</keyword>
<name>A0A4Y2D569_ARAVE</name>